<comment type="subcellular location">
    <subcellularLocation>
        <location evidence="1">Cell projection</location>
        <location evidence="1">Cilium</location>
        <location evidence="1">Flagellum</location>
    </subcellularLocation>
    <subcellularLocation>
        <location evidence="2">Cytoplasm</location>
        <location evidence="2">Cytoskeleton</location>
    </subcellularLocation>
</comment>
<feature type="coiled-coil region" evidence="13">
    <location>
        <begin position="127"/>
        <end position="207"/>
    </location>
</feature>
<evidence type="ECO:0000256" key="14">
    <source>
        <dbReference type="SAM" id="MobiDB-lite"/>
    </source>
</evidence>
<feature type="domain" description="Growth arrest-specific protein 8" evidence="15">
    <location>
        <begin position="240"/>
        <end position="417"/>
    </location>
</feature>
<dbReference type="PANTHER" id="PTHR31543:SF0">
    <property type="entry name" value="DYNEIN REGULATORY COMPLEX SUBUNIT 4"/>
    <property type="match status" value="1"/>
</dbReference>
<evidence type="ECO:0000256" key="13">
    <source>
        <dbReference type="SAM" id="Coils"/>
    </source>
</evidence>
<evidence type="ECO:0000313" key="17">
    <source>
        <dbReference type="RefSeq" id="XP_028261457.1"/>
    </source>
</evidence>
<dbReference type="PANTHER" id="PTHR31543">
    <property type="entry name" value="DYNEIN REGULATORY COMPLEX SUBUNIT 4"/>
    <property type="match status" value="1"/>
</dbReference>
<evidence type="ECO:0000259" key="15">
    <source>
        <dbReference type="Pfam" id="PF13851"/>
    </source>
</evidence>
<evidence type="ECO:0000256" key="8">
    <source>
        <dbReference type="ARBA" id="ARBA00023054"/>
    </source>
</evidence>
<evidence type="ECO:0000256" key="12">
    <source>
        <dbReference type="ARBA" id="ARBA00031568"/>
    </source>
</evidence>
<keyword evidence="16" id="KW-1185">Reference proteome</keyword>
<dbReference type="GeneID" id="114435727"/>
<evidence type="ECO:0000256" key="5">
    <source>
        <dbReference type="ARBA" id="ARBA00022490"/>
    </source>
</evidence>
<dbReference type="OrthoDB" id="767661at2759"/>
<keyword evidence="10" id="KW-0206">Cytoskeleton</keyword>
<evidence type="ECO:0000256" key="11">
    <source>
        <dbReference type="ARBA" id="ARBA00023273"/>
    </source>
</evidence>
<keyword evidence="5" id="KW-0963">Cytoplasm</keyword>
<reference evidence="17" key="1">
    <citation type="submission" date="2025-08" db="UniProtKB">
        <authorList>
            <consortium name="RefSeq"/>
        </authorList>
    </citation>
    <scope>IDENTIFICATION</scope>
</reference>
<dbReference type="InterPro" id="IPR039308">
    <property type="entry name" value="GAS8"/>
</dbReference>
<name>A0A6P7IEY6_9TELE</name>
<keyword evidence="9" id="KW-0969">Cilium</keyword>
<gene>
    <name evidence="17" type="primary">LOC114435727</name>
</gene>
<dbReference type="GO" id="GO:0005794">
    <property type="term" value="C:Golgi apparatus"/>
    <property type="evidence" value="ECO:0007669"/>
    <property type="project" value="TreeGrafter"/>
</dbReference>
<dbReference type="GO" id="GO:0030317">
    <property type="term" value="P:flagellated sperm motility"/>
    <property type="evidence" value="ECO:0007669"/>
    <property type="project" value="TreeGrafter"/>
</dbReference>
<keyword evidence="7" id="KW-0282">Flagellum</keyword>
<sequence length="447" mass="52701">MPPKKKDSSKTPAKARTPTLIDGLTKEELSKEQIEEHIVRLREELDREREERNYFQLERDKIYTTWKITERQLEEVKAELKNLDNHTEKDEERHHTDIKVYQQKMKHLLCEHTNTIFELKADGSVSNEKLQKEQEQLEMELRGNMTDTLAEMQEADKESFIKELEQSHAKNMTMTRNNLEEKLKDLIDSYKKNIEMLKEDLEKITTSVTCEREHQWNSHIASLKEHHAKTMSGFDDIVSQMEKDLDEIIAHKKEIKELTINTRELEKSIESVLEDNKRLVELISTVKKEKTQAEKKVKYYIEGKILWKRTEKDRHKKLRDLKQDHEQLEEKFIKLQQEVGERSRSFAQSVQELQHQADVKEELLKKKLQSVKESVEKTHAQLSSVLSASNMDHTALTGNIKKMEEKLDSANNTIKDLEYRRRLVARAHRDLLLFIEAKEAACGVPVK</sequence>
<evidence type="ECO:0000313" key="16">
    <source>
        <dbReference type="Proteomes" id="UP000515145"/>
    </source>
</evidence>
<dbReference type="GO" id="GO:0005874">
    <property type="term" value="C:microtubule"/>
    <property type="evidence" value="ECO:0007669"/>
    <property type="project" value="UniProtKB-KW"/>
</dbReference>
<evidence type="ECO:0000256" key="7">
    <source>
        <dbReference type="ARBA" id="ARBA00022846"/>
    </source>
</evidence>
<dbReference type="GO" id="GO:0031514">
    <property type="term" value="C:motile cilium"/>
    <property type="evidence" value="ECO:0007669"/>
    <property type="project" value="UniProtKB-SubCell"/>
</dbReference>
<dbReference type="InterPro" id="IPR025593">
    <property type="entry name" value="GAS8_dom"/>
</dbReference>
<keyword evidence="6" id="KW-0493">Microtubule</keyword>
<organism evidence="16 17">
    <name type="scientific">Parambassis ranga</name>
    <name type="common">Indian glassy fish</name>
    <dbReference type="NCBI Taxonomy" id="210632"/>
    <lineage>
        <taxon>Eukaryota</taxon>
        <taxon>Metazoa</taxon>
        <taxon>Chordata</taxon>
        <taxon>Craniata</taxon>
        <taxon>Vertebrata</taxon>
        <taxon>Euteleostomi</taxon>
        <taxon>Actinopterygii</taxon>
        <taxon>Neopterygii</taxon>
        <taxon>Teleostei</taxon>
        <taxon>Neoteleostei</taxon>
        <taxon>Acanthomorphata</taxon>
        <taxon>Ovalentaria</taxon>
        <taxon>Ambassidae</taxon>
        <taxon>Parambassis</taxon>
    </lineage>
</organism>
<evidence type="ECO:0000256" key="9">
    <source>
        <dbReference type="ARBA" id="ARBA00023069"/>
    </source>
</evidence>
<dbReference type="GO" id="GO:0031267">
    <property type="term" value="F:small GTPase binding"/>
    <property type="evidence" value="ECO:0007669"/>
    <property type="project" value="InterPro"/>
</dbReference>
<dbReference type="GO" id="GO:0008017">
    <property type="term" value="F:microtubule binding"/>
    <property type="evidence" value="ECO:0007669"/>
    <property type="project" value="InterPro"/>
</dbReference>
<dbReference type="Proteomes" id="UP000515145">
    <property type="component" value="Chromosome 5"/>
</dbReference>
<evidence type="ECO:0000256" key="2">
    <source>
        <dbReference type="ARBA" id="ARBA00004245"/>
    </source>
</evidence>
<accession>A0A6P7IEY6</accession>
<dbReference type="AlphaFoldDB" id="A0A6P7IEY6"/>
<dbReference type="RefSeq" id="XP_028261457.1">
    <property type="nucleotide sequence ID" value="XM_028405656.1"/>
</dbReference>
<keyword evidence="11" id="KW-0966">Cell projection</keyword>
<evidence type="ECO:0000256" key="3">
    <source>
        <dbReference type="ARBA" id="ARBA00009859"/>
    </source>
</evidence>
<comment type="similarity">
    <text evidence="3">Belongs to the DRC4 family.</text>
</comment>
<evidence type="ECO:0000256" key="1">
    <source>
        <dbReference type="ARBA" id="ARBA00004230"/>
    </source>
</evidence>
<proteinExistence type="inferred from homology"/>
<dbReference type="InParanoid" id="A0A6P7IEY6"/>
<protein>
    <recommendedName>
        <fullName evidence="4">Dynein regulatory complex subunit 4</fullName>
    </recommendedName>
    <alternativeName>
        <fullName evidence="12">Growth arrest-specific protein 8</fullName>
    </alternativeName>
</protein>
<evidence type="ECO:0000256" key="10">
    <source>
        <dbReference type="ARBA" id="ARBA00023212"/>
    </source>
</evidence>
<dbReference type="Pfam" id="PF13851">
    <property type="entry name" value="GAS"/>
    <property type="match status" value="1"/>
</dbReference>
<feature type="region of interest" description="Disordered" evidence="14">
    <location>
        <begin position="1"/>
        <end position="28"/>
    </location>
</feature>
<feature type="coiled-coil region" evidence="13">
    <location>
        <begin position="238"/>
        <end position="420"/>
    </location>
</feature>
<evidence type="ECO:0000256" key="4">
    <source>
        <dbReference type="ARBA" id="ARBA00021301"/>
    </source>
</evidence>
<keyword evidence="8 13" id="KW-0175">Coiled coil</keyword>
<evidence type="ECO:0000256" key="6">
    <source>
        <dbReference type="ARBA" id="ARBA00022701"/>
    </source>
</evidence>